<dbReference type="InterPro" id="IPR025491">
    <property type="entry name" value="DUF4382"/>
</dbReference>
<dbReference type="Pfam" id="PF14321">
    <property type="entry name" value="DUF4382"/>
    <property type="match status" value="1"/>
</dbReference>
<dbReference type="STRING" id="265726.KY46_14690"/>
<evidence type="ECO:0000313" key="2">
    <source>
        <dbReference type="EMBL" id="KKC99087.1"/>
    </source>
</evidence>
<evidence type="ECO:0000313" key="3">
    <source>
        <dbReference type="Proteomes" id="UP000033633"/>
    </source>
</evidence>
<dbReference type="AlphaFoldDB" id="A0A0F5VAI5"/>
<evidence type="ECO:0000259" key="1">
    <source>
        <dbReference type="Pfam" id="PF14321"/>
    </source>
</evidence>
<accession>A0A0F5VAI5</accession>
<comment type="caution">
    <text evidence="2">The sequence shown here is derived from an EMBL/GenBank/DDBJ whole genome shotgun (WGS) entry which is preliminary data.</text>
</comment>
<dbReference type="EMBL" id="JWYV01000013">
    <property type="protein sequence ID" value="KKC99087.1"/>
    <property type="molecule type" value="Genomic_DNA"/>
</dbReference>
<dbReference type="PROSITE" id="PS51257">
    <property type="entry name" value="PROKAR_LIPOPROTEIN"/>
    <property type="match status" value="1"/>
</dbReference>
<sequence>MKKLMLAGTVSLILAGCGSDSDDQSTGKVSLAMSDAPVDGLKQVCVAFDNITVHHTGGSEASWGTTSFAADQSSASCVPDGLSIPEDANGNPEFMVIDLLDYQGSDALQVLSDEVLLAGNYTQMRLSVLENGTYSDGTPYSHVVTETDAVEDIRVPSGELKLDGFTVEADSTQAYTIEFDLRKSMVLNANGYQLKPRGVRVVDNTAVATIDGTVGASLCSSDLSNAFVYVYSLANGGQFEDLGSDNEPLTSAPIDPVTGQYEIGYLPLDTYDLNLVCNGNEDDPEQSGDTLIIDTTLLDQVLGTDGLTVNF</sequence>
<reference evidence="2 3" key="1">
    <citation type="submission" date="2014-12" db="EMBL/GenBank/DDBJ databases">
        <title>Mercury Reductase activity and rhizosphere competence traits in the genome of root associated Photobacterium halotolerans MELD1.</title>
        <authorList>
            <person name="Mathew D.C."/>
            <person name="Huang C.-C."/>
        </authorList>
    </citation>
    <scope>NUCLEOTIDE SEQUENCE [LARGE SCALE GENOMIC DNA]</scope>
    <source>
        <strain evidence="2 3">MELD1</strain>
    </source>
</reference>
<dbReference type="PATRIC" id="fig|265726.11.peg.1185"/>
<dbReference type="Proteomes" id="UP000033633">
    <property type="component" value="Unassembled WGS sequence"/>
</dbReference>
<dbReference type="RefSeq" id="WP_046221394.1">
    <property type="nucleotide sequence ID" value="NZ_JWYV01000013.1"/>
</dbReference>
<protein>
    <recommendedName>
        <fullName evidence="1">DUF4382 domain-containing protein</fullName>
    </recommendedName>
</protein>
<gene>
    <name evidence="2" type="ORF">KY46_14690</name>
</gene>
<proteinExistence type="predicted"/>
<feature type="domain" description="DUF4382" evidence="1">
    <location>
        <begin position="26"/>
        <end position="196"/>
    </location>
</feature>
<name>A0A0F5VAI5_9GAMM</name>
<dbReference type="OrthoDB" id="7062064at2"/>
<keyword evidence="3" id="KW-1185">Reference proteome</keyword>
<organism evidence="2 3">
    <name type="scientific">Photobacterium halotolerans</name>
    <dbReference type="NCBI Taxonomy" id="265726"/>
    <lineage>
        <taxon>Bacteria</taxon>
        <taxon>Pseudomonadati</taxon>
        <taxon>Pseudomonadota</taxon>
        <taxon>Gammaproteobacteria</taxon>
        <taxon>Vibrionales</taxon>
        <taxon>Vibrionaceae</taxon>
        <taxon>Photobacterium</taxon>
    </lineage>
</organism>